<dbReference type="PANTHER" id="PTHR32002:SF41">
    <property type="entry name" value="PROTEIN NLP8"/>
    <property type="match status" value="1"/>
</dbReference>
<feature type="compositionally biased region" description="Basic and acidic residues" evidence="5">
    <location>
        <begin position="399"/>
        <end position="409"/>
    </location>
</feature>
<accession>A0AAW1NFR9</accession>
<feature type="region of interest" description="Disordered" evidence="5">
    <location>
        <begin position="347"/>
        <end position="415"/>
    </location>
</feature>
<dbReference type="AlphaFoldDB" id="A0AAW1NFR9"/>
<evidence type="ECO:0000256" key="2">
    <source>
        <dbReference type="ARBA" id="ARBA00023125"/>
    </source>
</evidence>
<dbReference type="InterPro" id="IPR003035">
    <property type="entry name" value="RWP-RK_dom"/>
</dbReference>
<keyword evidence="4" id="KW-0539">Nucleus</keyword>
<dbReference type="GO" id="GO:0003677">
    <property type="term" value="F:DNA binding"/>
    <property type="evidence" value="ECO:0007669"/>
    <property type="project" value="UniProtKB-KW"/>
</dbReference>
<dbReference type="EMBL" id="JALJOQ010000286">
    <property type="protein sequence ID" value="KAK9785961.1"/>
    <property type="molecule type" value="Genomic_DNA"/>
</dbReference>
<sequence>MYTAWPPAWLPTLVSQDRTRVPCLKTQGCPFALQGSGESLSLYRFQSCKYNFPLTPSAKERDVSSEAFITQKALLVADWQGDTQNWDAHPRAANARANRLKSSILLPVFEAGPAHSRFSHPVAVVEATSACDVACPVTIETVAEELCIRLEAAALTVLAPVRPATMPSRQERVDVARGPTAVRSVTPQIPSAAPSVQGSPAQDRRVVAPQQTHSDAATRDAFQIQIPMEEQDIGTAQSEDGTAVLPGSSTAPDEEQQADRVEEQENAEQEQQGQEVQARRLRRSTRALSSSAVNPADLSVEDVRQQFSFGLKEAATRLGISTTTLKRVCRRNGIARWPRRELLRESLEDAEATPMEPETALVEPLTEPSRPSPQPPFTSAPTAIQAPNPPSIEQPQKPPRHEASEHLGPDADDLLGPAELWAATPQMSNGNDDGLLLHDIHRGINGSLEALQSHQLQLARPLLRNGHPMLVPSPILSSPSSNSAQISGQLAQPQQLGPGHVPPHSCMGGGATESRLMSLLTEANHMMHELQGYAAALQSQRDAAPRLRPDLHYQQPDVYYHSPFSRVRQR</sequence>
<evidence type="ECO:0000256" key="5">
    <source>
        <dbReference type="SAM" id="MobiDB-lite"/>
    </source>
</evidence>
<evidence type="ECO:0000259" key="6">
    <source>
        <dbReference type="PROSITE" id="PS51519"/>
    </source>
</evidence>
<feature type="compositionally biased region" description="Polar residues" evidence="5">
    <location>
        <begin position="183"/>
        <end position="200"/>
    </location>
</feature>
<protein>
    <recommendedName>
        <fullName evidence="6">RWP-RK domain-containing protein</fullName>
    </recommendedName>
</protein>
<dbReference type="Pfam" id="PF02042">
    <property type="entry name" value="RWP-RK"/>
    <property type="match status" value="1"/>
</dbReference>
<evidence type="ECO:0000256" key="4">
    <source>
        <dbReference type="ARBA" id="ARBA00023242"/>
    </source>
</evidence>
<dbReference type="PROSITE" id="PS51519">
    <property type="entry name" value="RWP_RK"/>
    <property type="match status" value="1"/>
</dbReference>
<keyword evidence="3" id="KW-0804">Transcription</keyword>
<dbReference type="InterPro" id="IPR045012">
    <property type="entry name" value="NLP"/>
</dbReference>
<feature type="region of interest" description="Disordered" evidence="5">
    <location>
        <begin position="167"/>
        <end position="217"/>
    </location>
</feature>
<gene>
    <name evidence="7" type="ORF">WJX73_008160</name>
</gene>
<keyword evidence="2" id="KW-0238">DNA-binding</keyword>
<dbReference type="GO" id="GO:0003700">
    <property type="term" value="F:DNA-binding transcription factor activity"/>
    <property type="evidence" value="ECO:0007669"/>
    <property type="project" value="InterPro"/>
</dbReference>
<name>A0AAW1NFR9_9CHLO</name>
<dbReference type="PANTHER" id="PTHR32002">
    <property type="entry name" value="PROTEIN NLP8"/>
    <property type="match status" value="1"/>
</dbReference>
<feature type="region of interest" description="Disordered" evidence="5">
    <location>
        <begin position="239"/>
        <end position="294"/>
    </location>
</feature>
<reference evidence="7 8" key="1">
    <citation type="journal article" date="2024" name="Nat. Commun.">
        <title>Phylogenomics reveals the evolutionary origins of lichenization in chlorophyte algae.</title>
        <authorList>
            <person name="Puginier C."/>
            <person name="Libourel C."/>
            <person name="Otte J."/>
            <person name="Skaloud P."/>
            <person name="Haon M."/>
            <person name="Grisel S."/>
            <person name="Petersen M."/>
            <person name="Berrin J.G."/>
            <person name="Delaux P.M."/>
            <person name="Dal Grande F."/>
            <person name="Keller J."/>
        </authorList>
    </citation>
    <scope>NUCLEOTIDE SEQUENCE [LARGE SCALE GENOMIC DNA]</scope>
    <source>
        <strain evidence="7 8">SAG 2036</strain>
    </source>
</reference>
<comment type="caution">
    <text evidence="7">The sequence shown here is derived from an EMBL/GenBank/DDBJ whole genome shotgun (WGS) entry which is preliminary data.</text>
</comment>
<proteinExistence type="predicted"/>
<keyword evidence="1" id="KW-0805">Transcription regulation</keyword>
<evidence type="ECO:0000313" key="8">
    <source>
        <dbReference type="Proteomes" id="UP001465755"/>
    </source>
</evidence>
<evidence type="ECO:0000313" key="7">
    <source>
        <dbReference type="EMBL" id="KAK9785961.1"/>
    </source>
</evidence>
<keyword evidence="8" id="KW-1185">Reference proteome</keyword>
<feature type="domain" description="RWP-RK" evidence="6">
    <location>
        <begin position="277"/>
        <end position="365"/>
    </location>
</feature>
<evidence type="ECO:0000256" key="1">
    <source>
        <dbReference type="ARBA" id="ARBA00023015"/>
    </source>
</evidence>
<organism evidence="7 8">
    <name type="scientific">Symbiochloris irregularis</name>
    <dbReference type="NCBI Taxonomy" id="706552"/>
    <lineage>
        <taxon>Eukaryota</taxon>
        <taxon>Viridiplantae</taxon>
        <taxon>Chlorophyta</taxon>
        <taxon>core chlorophytes</taxon>
        <taxon>Trebouxiophyceae</taxon>
        <taxon>Trebouxiales</taxon>
        <taxon>Trebouxiaceae</taxon>
        <taxon>Symbiochloris</taxon>
    </lineage>
</organism>
<dbReference type="Proteomes" id="UP001465755">
    <property type="component" value="Unassembled WGS sequence"/>
</dbReference>
<evidence type="ECO:0000256" key="3">
    <source>
        <dbReference type="ARBA" id="ARBA00023163"/>
    </source>
</evidence>